<organism evidence="1 2">
    <name type="scientific">Saponaria officinalis</name>
    <name type="common">Common soapwort</name>
    <name type="synonym">Lychnis saponaria</name>
    <dbReference type="NCBI Taxonomy" id="3572"/>
    <lineage>
        <taxon>Eukaryota</taxon>
        <taxon>Viridiplantae</taxon>
        <taxon>Streptophyta</taxon>
        <taxon>Embryophyta</taxon>
        <taxon>Tracheophyta</taxon>
        <taxon>Spermatophyta</taxon>
        <taxon>Magnoliopsida</taxon>
        <taxon>eudicotyledons</taxon>
        <taxon>Gunneridae</taxon>
        <taxon>Pentapetalae</taxon>
        <taxon>Caryophyllales</taxon>
        <taxon>Caryophyllaceae</taxon>
        <taxon>Caryophylleae</taxon>
        <taxon>Saponaria</taxon>
    </lineage>
</organism>
<comment type="caution">
    <text evidence="1">The sequence shown here is derived from an EMBL/GenBank/DDBJ whole genome shotgun (WGS) entry which is preliminary data.</text>
</comment>
<name>A0AAW1MTJ2_SAPOF</name>
<dbReference type="Proteomes" id="UP001443914">
    <property type="component" value="Unassembled WGS sequence"/>
</dbReference>
<accession>A0AAW1MTJ2</accession>
<dbReference type="EMBL" id="JBDFQZ010000002">
    <property type="protein sequence ID" value="KAK9749384.1"/>
    <property type="molecule type" value="Genomic_DNA"/>
</dbReference>
<sequence>MVGEKIAFSFCCKFGVVCKKWAELELNNPASVQVICDRFCDYFFLFATVFATAKKTVANFNFFFPFLTINLRLLRGRKLRLQIGLRLLGDGRKYGFLRPRFPTTLKQSQIRKKRSQIAFCD</sequence>
<protein>
    <submittedName>
        <fullName evidence="1">Uncharacterized protein</fullName>
    </submittedName>
</protein>
<reference evidence="1" key="1">
    <citation type="submission" date="2024-03" db="EMBL/GenBank/DDBJ databases">
        <title>WGS assembly of Saponaria officinalis var. Norfolk2.</title>
        <authorList>
            <person name="Jenkins J."/>
            <person name="Shu S."/>
            <person name="Grimwood J."/>
            <person name="Barry K."/>
            <person name="Goodstein D."/>
            <person name="Schmutz J."/>
            <person name="Leebens-Mack J."/>
            <person name="Osbourn A."/>
        </authorList>
    </citation>
    <scope>NUCLEOTIDE SEQUENCE [LARGE SCALE GENOMIC DNA]</scope>
    <source>
        <strain evidence="1">JIC</strain>
    </source>
</reference>
<proteinExistence type="predicted"/>
<gene>
    <name evidence="1" type="ORF">RND81_02G122500</name>
</gene>
<dbReference type="AlphaFoldDB" id="A0AAW1MTJ2"/>
<evidence type="ECO:0000313" key="1">
    <source>
        <dbReference type="EMBL" id="KAK9749384.1"/>
    </source>
</evidence>
<keyword evidence="2" id="KW-1185">Reference proteome</keyword>
<evidence type="ECO:0000313" key="2">
    <source>
        <dbReference type="Proteomes" id="UP001443914"/>
    </source>
</evidence>